<protein>
    <submittedName>
        <fullName evidence="1">Class I SAM-dependent methyltransferase</fullName>
        <ecNumber evidence="1">2.1.1.-</ecNumber>
    </submittedName>
</protein>
<keyword evidence="1" id="KW-0346">Stress response</keyword>
<proteinExistence type="predicted"/>
<dbReference type="Pfam" id="PF13578">
    <property type="entry name" value="Methyltransf_24"/>
    <property type="match status" value="1"/>
</dbReference>
<dbReference type="EMBL" id="JBHRSL010000003">
    <property type="protein sequence ID" value="MFC3051484.1"/>
    <property type="molecule type" value="Genomic_DNA"/>
</dbReference>
<sequence>MAVHDALKAPVASKLMLSEKGREAHYAGRLSVDVLARIEALMPPNATKTAETGCGCSTIFFSNIAKSHTVFCLDDRNQGDRSSVVYFEKSPLFQAENVERVYGPTQITMPTFEHQGLYDCVLIDGPHGYPFPDLEYYYFYPHVKEGGLLVIDDVQIASIGRMADIIQEDAMWEFVEMARLTAIFRRTSAPKVPVDGDNWWKQAYNQRRKMPDQPQYLGDGKVFMPFEERVRLYRESLTKKPTGKKKVPKKKSLFKRLLGR</sequence>
<comment type="caution">
    <text evidence="1">The sequence shown here is derived from an EMBL/GenBank/DDBJ whole genome shotgun (WGS) entry which is preliminary data.</text>
</comment>
<dbReference type="InterPro" id="IPR029063">
    <property type="entry name" value="SAM-dependent_MTases_sf"/>
</dbReference>
<dbReference type="Gene3D" id="3.40.50.150">
    <property type="entry name" value="Vaccinia Virus protein VP39"/>
    <property type="match status" value="1"/>
</dbReference>
<dbReference type="GO" id="GO:0032259">
    <property type="term" value="P:methylation"/>
    <property type="evidence" value="ECO:0007669"/>
    <property type="project" value="UniProtKB-KW"/>
</dbReference>
<dbReference type="EC" id="2.1.1.-" evidence="1"/>
<dbReference type="SUPFAM" id="SSF53335">
    <property type="entry name" value="S-adenosyl-L-methionine-dependent methyltransferases"/>
    <property type="match status" value="1"/>
</dbReference>
<keyword evidence="2" id="KW-1185">Reference proteome</keyword>
<gene>
    <name evidence="1" type="ORF">ACFOKA_06170</name>
</gene>
<name>A0ABV7D2X0_9PROT</name>
<keyword evidence="1" id="KW-0808">Transferase</keyword>
<reference evidence="2" key="1">
    <citation type="journal article" date="2019" name="Int. J. Syst. Evol. Microbiol.">
        <title>The Global Catalogue of Microorganisms (GCM) 10K type strain sequencing project: providing services to taxonomists for standard genome sequencing and annotation.</title>
        <authorList>
            <consortium name="The Broad Institute Genomics Platform"/>
            <consortium name="The Broad Institute Genome Sequencing Center for Infectious Disease"/>
            <person name="Wu L."/>
            <person name="Ma J."/>
        </authorList>
    </citation>
    <scope>NUCLEOTIDE SEQUENCE [LARGE SCALE GENOMIC DNA]</scope>
    <source>
        <strain evidence="2">KCTC 62164</strain>
    </source>
</reference>
<evidence type="ECO:0000313" key="1">
    <source>
        <dbReference type="EMBL" id="MFC3051484.1"/>
    </source>
</evidence>
<dbReference type="Proteomes" id="UP001595444">
    <property type="component" value="Unassembled WGS sequence"/>
</dbReference>
<keyword evidence="1" id="KW-0489">Methyltransferase</keyword>
<evidence type="ECO:0000313" key="2">
    <source>
        <dbReference type="Proteomes" id="UP001595444"/>
    </source>
</evidence>
<dbReference type="RefSeq" id="WP_194214311.1">
    <property type="nucleotide sequence ID" value="NZ_CP061205.1"/>
</dbReference>
<accession>A0ABV7D2X0</accession>
<dbReference type="GO" id="GO:0008168">
    <property type="term" value="F:methyltransferase activity"/>
    <property type="evidence" value="ECO:0007669"/>
    <property type="project" value="UniProtKB-KW"/>
</dbReference>
<organism evidence="1 2">
    <name type="scientific">Kordiimonas pumila</name>
    <dbReference type="NCBI Taxonomy" id="2161677"/>
    <lineage>
        <taxon>Bacteria</taxon>
        <taxon>Pseudomonadati</taxon>
        <taxon>Pseudomonadota</taxon>
        <taxon>Alphaproteobacteria</taxon>
        <taxon>Kordiimonadales</taxon>
        <taxon>Kordiimonadaceae</taxon>
        <taxon>Kordiimonas</taxon>
    </lineage>
</organism>